<feature type="compositionally biased region" description="Low complexity" evidence="1">
    <location>
        <begin position="34"/>
        <end position="44"/>
    </location>
</feature>
<feature type="region of interest" description="Disordered" evidence="1">
    <location>
        <begin position="147"/>
        <end position="182"/>
    </location>
</feature>
<evidence type="ECO:0000313" key="3">
    <source>
        <dbReference type="Proteomes" id="UP000095454"/>
    </source>
</evidence>
<protein>
    <submittedName>
        <fullName evidence="2">Uncharacterized protein</fullName>
    </submittedName>
</protein>
<organism evidence="2 3">
    <name type="scientific">Collinsella aerofaciens</name>
    <dbReference type="NCBI Taxonomy" id="74426"/>
    <lineage>
        <taxon>Bacteria</taxon>
        <taxon>Bacillati</taxon>
        <taxon>Actinomycetota</taxon>
        <taxon>Coriobacteriia</taxon>
        <taxon>Coriobacteriales</taxon>
        <taxon>Coriobacteriaceae</taxon>
        <taxon>Collinsella</taxon>
    </lineage>
</organism>
<reference evidence="2 3" key="1">
    <citation type="submission" date="2015-09" db="EMBL/GenBank/DDBJ databases">
        <authorList>
            <consortium name="Pathogen Informatics"/>
        </authorList>
    </citation>
    <scope>NUCLEOTIDE SEQUENCE [LARGE SCALE GENOMIC DNA]</scope>
    <source>
        <strain evidence="2 3">2789STDY5834902</strain>
    </source>
</reference>
<evidence type="ECO:0000313" key="2">
    <source>
        <dbReference type="EMBL" id="CUP29660.1"/>
    </source>
</evidence>
<dbReference type="EMBL" id="CZAQ01000033">
    <property type="protein sequence ID" value="CUP29660.1"/>
    <property type="molecule type" value="Genomic_DNA"/>
</dbReference>
<feature type="compositionally biased region" description="Low complexity" evidence="1">
    <location>
        <begin position="161"/>
        <end position="170"/>
    </location>
</feature>
<sequence length="279" mass="29096">MVTVPPTATKRSARSKLLGRLSKYAVNCSFAQSAAAASSPAKGGSAEKNRSVTRRQPMSSERVPSSAKTPRSGAYTPVASSVDPPPESATMMRSPAKSCATPKNVRRASTSPGITCGSSPSSRRPPSSRAALDASRAALVHVVQMRTAPKARASSTNMRHAASTRSTAASQKRPVASTPSPKSVISVCLDDSTIAPASTCASTSRDDTVPRSIAATLYRLHSAIAGSLPGVTRLLAAGRDRLTLDTVKSKQHVERLNVPRRVLADFFDLLGHLAGILGV</sequence>
<feature type="compositionally biased region" description="Polar residues" evidence="1">
    <location>
        <begin position="107"/>
        <end position="117"/>
    </location>
</feature>
<name>A0A174M6L7_9ACTN</name>
<feature type="compositionally biased region" description="Polar residues" evidence="1">
    <location>
        <begin position="54"/>
        <end position="69"/>
    </location>
</feature>
<dbReference type="AlphaFoldDB" id="A0A174M6L7"/>
<accession>A0A174M6L7</accession>
<evidence type="ECO:0000256" key="1">
    <source>
        <dbReference type="SAM" id="MobiDB-lite"/>
    </source>
</evidence>
<gene>
    <name evidence="2" type="ORF">ERS852514_01630</name>
</gene>
<feature type="compositionally biased region" description="Low complexity" evidence="1">
    <location>
        <begin position="118"/>
        <end position="134"/>
    </location>
</feature>
<proteinExistence type="predicted"/>
<dbReference type="Proteomes" id="UP000095454">
    <property type="component" value="Unassembled WGS sequence"/>
</dbReference>
<feature type="region of interest" description="Disordered" evidence="1">
    <location>
        <begin position="34"/>
        <end position="134"/>
    </location>
</feature>